<dbReference type="PANTHER" id="PTHR43498:SF1">
    <property type="entry name" value="COB--COM HETERODISULFIDE REDUCTASE IRON-SULFUR SUBUNIT A"/>
    <property type="match status" value="1"/>
</dbReference>
<evidence type="ECO:0000256" key="4">
    <source>
        <dbReference type="ARBA" id="ARBA00023004"/>
    </source>
</evidence>
<keyword evidence="1" id="KW-0004">4Fe-4S</keyword>
<keyword evidence="5" id="KW-0411">Iron-sulfur</keyword>
<dbReference type="AlphaFoldDB" id="A0A6A7K832"/>
<sequence>MATYVIENQIKTNIDLNCDVLVAGGGIAGVAAAIAAARNGASVTLLEREYSLGGLATLGLITIYLPLCDGMGNQISFGIAEELLRLSIKHGAEKNYPVAWLNRGTKEQRVSKRFMTQFNPILYAIEMEKLLLDLDVRILYGTLAVDVVKLDDRIEAVILENKSGRSAIQSKTVIDCTGDSDICKFADEKTELYKPKNSVASWYYYFEKDSVQLKMFGLADIVPDQEGQQTFNETVQIIGSKRYTGVDGVELSDMVINAHQEMFDDIMKHKDKNPKYVPVSISTIPLVRMTRKIVGTYILHDTESHKQFEDSIGMISDWRKCGPVYEVPFRCLMGDNVCNLLVAGRNISVTDEMWDITRVIPACAVTGEAAGTAAALFEDFRKVDLKKLQVQLKSQNAVLHQEGD</sequence>
<name>A0A6A7K832_9FIRM</name>
<organism evidence="7 8">
    <name type="scientific">Alkalibaculum sporogenes</name>
    <dbReference type="NCBI Taxonomy" id="2655001"/>
    <lineage>
        <taxon>Bacteria</taxon>
        <taxon>Bacillati</taxon>
        <taxon>Bacillota</taxon>
        <taxon>Clostridia</taxon>
        <taxon>Eubacteriales</taxon>
        <taxon>Eubacteriaceae</taxon>
        <taxon>Alkalibaculum</taxon>
    </lineage>
</organism>
<feature type="transmembrane region" description="Helical" evidence="6">
    <location>
        <begin position="20"/>
        <end position="38"/>
    </location>
</feature>
<dbReference type="GO" id="GO:0046872">
    <property type="term" value="F:metal ion binding"/>
    <property type="evidence" value="ECO:0007669"/>
    <property type="project" value="UniProtKB-KW"/>
</dbReference>
<dbReference type="GO" id="GO:0016491">
    <property type="term" value="F:oxidoreductase activity"/>
    <property type="evidence" value="ECO:0007669"/>
    <property type="project" value="UniProtKB-KW"/>
</dbReference>
<reference evidence="7 8" key="1">
    <citation type="submission" date="2019-10" db="EMBL/GenBank/DDBJ databases">
        <title>Alkalibaculum tamaniensis sp.nov., a new alkaliphilic acetogen, isolated on methoxylated aromatics from a mud volcano.</title>
        <authorList>
            <person name="Khomyakova M.A."/>
            <person name="Merkel A.Y."/>
            <person name="Bonch-Osmolovskaya E.A."/>
            <person name="Slobodkin A.I."/>
        </authorList>
    </citation>
    <scope>NUCLEOTIDE SEQUENCE [LARGE SCALE GENOMIC DNA]</scope>
    <source>
        <strain evidence="7 8">M08DMB</strain>
    </source>
</reference>
<evidence type="ECO:0000256" key="6">
    <source>
        <dbReference type="SAM" id="Phobius"/>
    </source>
</evidence>
<evidence type="ECO:0000313" key="7">
    <source>
        <dbReference type="EMBL" id="MPW25649.1"/>
    </source>
</evidence>
<keyword evidence="6" id="KW-1133">Transmembrane helix</keyword>
<evidence type="ECO:0000313" key="8">
    <source>
        <dbReference type="Proteomes" id="UP000440004"/>
    </source>
</evidence>
<dbReference type="RefSeq" id="WP_152803320.1">
    <property type="nucleotide sequence ID" value="NZ_WHNX01000009.1"/>
</dbReference>
<protein>
    <submittedName>
        <fullName evidence="7">FAD-dependent oxidoreductase</fullName>
    </submittedName>
</protein>
<dbReference type="GO" id="GO:0051539">
    <property type="term" value="F:4 iron, 4 sulfur cluster binding"/>
    <property type="evidence" value="ECO:0007669"/>
    <property type="project" value="UniProtKB-KW"/>
</dbReference>
<gene>
    <name evidence="7" type="ORF">GC105_07585</name>
</gene>
<comment type="caution">
    <text evidence="7">The sequence shown here is derived from an EMBL/GenBank/DDBJ whole genome shotgun (WGS) entry which is preliminary data.</text>
</comment>
<dbReference type="Pfam" id="PF12831">
    <property type="entry name" value="FAD_oxidored"/>
    <property type="match status" value="2"/>
</dbReference>
<proteinExistence type="predicted"/>
<dbReference type="PANTHER" id="PTHR43498">
    <property type="entry name" value="FERREDOXIN:COB-COM HETERODISULFIDE REDUCTASE SUBUNIT A"/>
    <property type="match status" value="1"/>
</dbReference>
<keyword evidence="4" id="KW-0408">Iron</keyword>
<evidence type="ECO:0000256" key="1">
    <source>
        <dbReference type="ARBA" id="ARBA00022485"/>
    </source>
</evidence>
<dbReference type="SUPFAM" id="SSF51905">
    <property type="entry name" value="FAD/NAD(P)-binding domain"/>
    <property type="match status" value="1"/>
</dbReference>
<evidence type="ECO:0000256" key="3">
    <source>
        <dbReference type="ARBA" id="ARBA00023002"/>
    </source>
</evidence>
<keyword evidence="6" id="KW-0472">Membrane</keyword>
<dbReference type="Gene3D" id="3.50.50.60">
    <property type="entry name" value="FAD/NAD(P)-binding domain"/>
    <property type="match status" value="1"/>
</dbReference>
<keyword evidence="2" id="KW-0479">Metal-binding</keyword>
<dbReference type="EMBL" id="WHNX01000009">
    <property type="protein sequence ID" value="MPW25649.1"/>
    <property type="molecule type" value="Genomic_DNA"/>
</dbReference>
<keyword evidence="3" id="KW-0560">Oxidoreductase</keyword>
<dbReference type="InterPro" id="IPR036188">
    <property type="entry name" value="FAD/NAD-bd_sf"/>
</dbReference>
<dbReference type="InterPro" id="IPR039650">
    <property type="entry name" value="HdrA-like"/>
</dbReference>
<keyword evidence="8" id="KW-1185">Reference proteome</keyword>
<keyword evidence="6" id="KW-0812">Transmembrane</keyword>
<evidence type="ECO:0000256" key="2">
    <source>
        <dbReference type="ARBA" id="ARBA00022723"/>
    </source>
</evidence>
<accession>A0A6A7K832</accession>
<evidence type="ECO:0000256" key="5">
    <source>
        <dbReference type="ARBA" id="ARBA00023014"/>
    </source>
</evidence>
<dbReference type="Proteomes" id="UP000440004">
    <property type="component" value="Unassembled WGS sequence"/>
</dbReference>